<keyword evidence="2" id="KW-1185">Reference proteome</keyword>
<protein>
    <submittedName>
        <fullName evidence="1">Uncharacterized protein</fullName>
    </submittedName>
</protein>
<evidence type="ECO:0000313" key="1">
    <source>
        <dbReference type="EMBL" id="MFC4498602.1"/>
    </source>
</evidence>
<organism evidence="1 2">
    <name type="scientific">Streptomyces vulcanius</name>
    <dbReference type="NCBI Taxonomy" id="1441876"/>
    <lineage>
        <taxon>Bacteria</taxon>
        <taxon>Bacillati</taxon>
        <taxon>Actinomycetota</taxon>
        <taxon>Actinomycetes</taxon>
        <taxon>Kitasatosporales</taxon>
        <taxon>Streptomycetaceae</taxon>
        <taxon>Streptomyces</taxon>
    </lineage>
</organism>
<name>A0ABV9AGP0_9ACTN</name>
<dbReference type="RefSeq" id="WP_381168045.1">
    <property type="nucleotide sequence ID" value="NZ_JBHSFK010000002.1"/>
</dbReference>
<dbReference type="EMBL" id="JBHSFK010000002">
    <property type="protein sequence ID" value="MFC4498602.1"/>
    <property type="molecule type" value="Genomic_DNA"/>
</dbReference>
<proteinExistence type="predicted"/>
<gene>
    <name evidence="1" type="ORF">ACFPIH_03525</name>
</gene>
<comment type="caution">
    <text evidence="1">The sequence shown here is derived from an EMBL/GenBank/DDBJ whole genome shotgun (WGS) entry which is preliminary data.</text>
</comment>
<dbReference type="Proteomes" id="UP001595839">
    <property type="component" value="Unassembled WGS sequence"/>
</dbReference>
<accession>A0ABV9AGP0</accession>
<evidence type="ECO:0000313" key="2">
    <source>
        <dbReference type="Proteomes" id="UP001595839"/>
    </source>
</evidence>
<reference evidence="2" key="1">
    <citation type="journal article" date="2019" name="Int. J. Syst. Evol. Microbiol.">
        <title>The Global Catalogue of Microorganisms (GCM) 10K type strain sequencing project: providing services to taxonomists for standard genome sequencing and annotation.</title>
        <authorList>
            <consortium name="The Broad Institute Genomics Platform"/>
            <consortium name="The Broad Institute Genome Sequencing Center for Infectious Disease"/>
            <person name="Wu L."/>
            <person name="Ma J."/>
        </authorList>
    </citation>
    <scope>NUCLEOTIDE SEQUENCE [LARGE SCALE GENOMIC DNA]</scope>
    <source>
        <strain evidence="2">CGMCC 4.7177</strain>
    </source>
</reference>
<sequence length="101" mass="10940">MSSYRGEVAVDFVEIWLDGPIPVDRDDVEDALNEELAGMGEVVGAGTGESGSNLDVEVEDDMAKEDVLRRIFAVLSELGVGDSARVRPGDGDVWIRLSEWS</sequence>